<dbReference type="Proteomes" id="UP000319783">
    <property type="component" value="Unassembled WGS sequence"/>
</dbReference>
<dbReference type="PANTHER" id="PTHR11228">
    <property type="entry name" value="RADICAL SAM DOMAIN PROTEIN"/>
    <property type="match status" value="1"/>
</dbReference>
<evidence type="ECO:0000256" key="6">
    <source>
        <dbReference type="ARBA" id="ARBA00023014"/>
    </source>
</evidence>
<dbReference type="Pfam" id="PF13186">
    <property type="entry name" value="SPASM"/>
    <property type="match status" value="1"/>
</dbReference>
<dbReference type="PIRSF" id="PIRSF037420">
    <property type="entry name" value="PQQ_syn_pqqE"/>
    <property type="match status" value="1"/>
</dbReference>
<comment type="caution">
    <text evidence="8">The sequence shown here is derived from an EMBL/GenBank/DDBJ whole genome shotgun (WGS) entry which is preliminary data.</text>
</comment>
<evidence type="ECO:0000313" key="8">
    <source>
        <dbReference type="EMBL" id="TLD41729.1"/>
    </source>
</evidence>
<evidence type="ECO:0000259" key="7">
    <source>
        <dbReference type="PROSITE" id="PS51918"/>
    </source>
</evidence>
<evidence type="ECO:0000313" key="9">
    <source>
        <dbReference type="Proteomes" id="UP000319783"/>
    </source>
</evidence>
<evidence type="ECO:0000256" key="2">
    <source>
        <dbReference type="ARBA" id="ARBA00022485"/>
    </source>
</evidence>
<dbReference type="InterPro" id="IPR007197">
    <property type="entry name" value="rSAM"/>
</dbReference>
<dbReference type="AlphaFoldDB" id="A0A533QBE2"/>
<dbReference type="InterPro" id="IPR017200">
    <property type="entry name" value="PqqE-like"/>
</dbReference>
<evidence type="ECO:0000256" key="4">
    <source>
        <dbReference type="ARBA" id="ARBA00022723"/>
    </source>
</evidence>
<evidence type="ECO:0000256" key="5">
    <source>
        <dbReference type="ARBA" id="ARBA00023004"/>
    </source>
</evidence>
<dbReference type="PROSITE" id="PS51918">
    <property type="entry name" value="RADICAL_SAM"/>
    <property type="match status" value="1"/>
</dbReference>
<gene>
    <name evidence="8" type="ORF">JETT_2024</name>
</gene>
<comment type="cofactor">
    <cofactor evidence="1">
        <name>[4Fe-4S] cluster</name>
        <dbReference type="ChEBI" id="CHEBI:49883"/>
    </cofactor>
</comment>
<reference evidence="8 9" key="1">
    <citation type="submission" date="2019-04" db="EMBL/GenBank/DDBJ databases">
        <title>Genome of a novel bacterium Candidatus Jettenia ecosi reconstructed from metagenome of an anammox bioreactor.</title>
        <authorList>
            <person name="Mardanov A.V."/>
            <person name="Beletsky A.V."/>
            <person name="Ravin N.V."/>
            <person name="Botchkova E.A."/>
            <person name="Litti Y.V."/>
            <person name="Nozhevnikova A.N."/>
        </authorList>
    </citation>
    <scope>NUCLEOTIDE SEQUENCE [LARGE SCALE GENOMIC DNA]</scope>
    <source>
        <strain evidence="8">J2</strain>
    </source>
</reference>
<name>A0A533QBE2_9BACT</name>
<organism evidence="8 9">
    <name type="scientific">Candidatus Jettenia ecosi</name>
    <dbReference type="NCBI Taxonomy" id="2494326"/>
    <lineage>
        <taxon>Bacteria</taxon>
        <taxon>Pseudomonadati</taxon>
        <taxon>Planctomycetota</taxon>
        <taxon>Candidatus Brocadiia</taxon>
        <taxon>Candidatus Brocadiales</taxon>
        <taxon>Candidatus Brocadiaceae</taxon>
        <taxon>Candidatus Jettenia</taxon>
    </lineage>
</organism>
<dbReference type="PANTHER" id="PTHR11228:SF34">
    <property type="entry name" value="TUNGSTEN-CONTAINING ALDEHYDE FERREDOXIN OXIDOREDUCTASE COFACTOR MODIFYING PROTEIN"/>
    <property type="match status" value="1"/>
</dbReference>
<dbReference type="EMBL" id="SULG01000038">
    <property type="protein sequence ID" value="TLD41729.1"/>
    <property type="molecule type" value="Genomic_DNA"/>
</dbReference>
<dbReference type="InterPro" id="IPR013785">
    <property type="entry name" value="Aldolase_TIM"/>
</dbReference>
<dbReference type="SFLD" id="SFLDS00029">
    <property type="entry name" value="Radical_SAM"/>
    <property type="match status" value="1"/>
</dbReference>
<feature type="domain" description="Radical SAM core" evidence="7">
    <location>
        <begin position="24"/>
        <end position="242"/>
    </location>
</feature>
<keyword evidence="6" id="KW-0411">Iron-sulfur</keyword>
<dbReference type="Pfam" id="PF04055">
    <property type="entry name" value="Radical_SAM"/>
    <property type="match status" value="1"/>
</dbReference>
<proteinExistence type="predicted"/>
<keyword evidence="2" id="KW-0004">4Fe-4S</keyword>
<dbReference type="SFLD" id="SFLDG01067">
    <property type="entry name" value="SPASM/twitch_domain_containing"/>
    <property type="match status" value="1"/>
</dbReference>
<evidence type="ECO:0000256" key="1">
    <source>
        <dbReference type="ARBA" id="ARBA00001966"/>
    </source>
</evidence>
<keyword evidence="4" id="KW-0479">Metal-binding</keyword>
<dbReference type="SUPFAM" id="SSF102114">
    <property type="entry name" value="Radical SAM enzymes"/>
    <property type="match status" value="1"/>
</dbReference>
<evidence type="ECO:0000256" key="3">
    <source>
        <dbReference type="ARBA" id="ARBA00022691"/>
    </source>
</evidence>
<protein>
    <submittedName>
        <fullName evidence="8">Radical SAM domain heme biosynthesis protein</fullName>
    </submittedName>
</protein>
<keyword evidence="5" id="KW-0408">Iron</keyword>
<dbReference type="GO" id="GO:0003824">
    <property type="term" value="F:catalytic activity"/>
    <property type="evidence" value="ECO:0007669"/>
    <property type="project" value="InterPro"/>
</dbReference>
<dbReference type="GO" id="GO:0051539">
    <property type="term" value="F:4 iron, 4 sulfur cluster binding"/>
    <property type="evidence" value="ECO:0007669"/>
    <property type="project" value="UniProtKB-KW"/>
</dbReference>
<accession>A0A533QBE2</accession>
<keyword evidence="3" id="KW-0949">S-adenosyl-L-methionine</keyword>
<sequence>MSNTTDTINELSFTDEEITECLAKKGLLSIELEFTKKCNLRCLYCYSSAGEPAKDELSIGELKSVVFQAKNLGAKKIVLLGGGEPLLYKGLEEIVDYINSLGLQQILFTNGVLIDEEIAGILFKNKVSVVIKRNSFKPEVQDMLADMKGTCKHIQKGITILMATGYPQKEISLGIQTIICKQNIEEIPSMWIWARERGIIPYFEVLTYQGRAKENSELSVSPSEIKDVFERLEMIDTTFGIPWKSHPKIAAFSCKRHLYSCLINSQGYIQACTGVDMPIGNIREKSLKEILKNSEVITNLRDIYEKIDGYCKTCEHNTSCYGCRGNAYQITGNYLASDPKCWSCKKESNENFAHICQR</sequence>
<dbReference type="NCBIfam" id="TIGR04085">
    <property type="entry name" value="rSAM_more_4Fe4S"/>
    <property type="match status" value="1"/>
</dbReference>
<dbReference type="CDD" id="cd01335">
    <property type="entry name" value="Radical_SAM"/>
    <property type="match status" value="1"/>
</dbReference>
<dbReference type="InterPro" id="IPR058240">
    <property type="entry name" value="rSAM_sf"/>
</dbReference>
<dbReference type="InterPro" id="IPR050377">
    <property type="entry name" value="Radical_SAM_PqqE_MftC-like"/>
</dbReference>
<dbReference type="Gene3D" id="3.20.20.70">
    <property type="entry name" value="Aldolase class I"/>
    <property type="match status" value="1"/>
</dbReference>
<dbReference type="GO" id="GO:0046872">
    <property type="term" value="F:metal ion binding"/>
    <property type="evidence" value="ECO:0007669"/>
    <property type="project" value="UniProtKB-KW"/>
</dbReference>
<dbReference type="SFLD" id="SFLDG01386">
    <property type="entry name" value="main_SPASM_domain-containing"/>
    <property type="match status" value="1"/>
</dbReference>
<dbReference type="InterPro" id="IPR023885">
    <property type="entry name" value="4Fe4S-binding_SPASM_dom"/>
</dbReference>